<name>A0A839XRN2_9ACTN</name>
<reference evidence="1 2" key="1">
    <citation type="submission" date="2020-08" db="EMBL/GenBank/DDBJ databases">
        <title>Sequencing the genomes of 1000 actinobacteria strains.</title>
        <authorList>
            <person name="Klenk H.-P."/>
        </authorList>
    </citation>
    <scope>NUCLEOTIDE SEQUENCE [LARGE SCALE GENOMIC DNA]</scope>
    <source>
        <strain evidence="1 2">DSM 16678</strain>
    </source>
</reference>
<evidence type="ECO:0008006" key="3">
    <source>
        <dbReference type="Google" id="ProtNLM"/>
    </source>
</evidence>
<dbReference type="AlphaFoldDB" id="A0A839XRN2"/>
<dbReference type="Gene3D" id="3.40.960.10">
    <property type="entry name" value="VSR Endonuclease"/>
    <property type="match status" value="1"/>
</dbReference>
<comment type="caution">
    <text evidence="1">The sequence shown here is derived from an EMBL/GenBank/DDBJ whole genome shotgun (WGS) entry which is preliminary data.</text>
</comment>
<gene>
    <name evidence="1" type="ORF">FHX36_000035</name>
</gene>
<protein>
    <recommendedName>
        <fullName evidence="3">DUF559 domain-containing protein</fullName>
    </recommendedName>
</protein>
<dbReference type="InterPro" id="IPR011335">
    <property type="entry name" value="Restrct_endonuc-II-like"/>
</dbReference>
<organism evidence="1 2">
    <name type="scientific">Modestobacter versicolor</name>
    <dbReference type="NCBI Taxonomy" id="429133"/>
    <lineage>
        <taxon>Bacteria</taxon>
        <taxon>Bacillati</taxon>
        <taxon>Actinomycetota</taxon>
        <taxon>Actinomycetes</taxon>
        <taxon>Geodermatophilales</taxon>
        <taxon>Geodermatophilaceae</taxon>
        <taxon>Modestobacter</taxon>
    </lineage>
</organism>
<proteinExistence type="predicted"/>
<dbReference type="EMBL" id="JACIBU010000001">
    <property type="protein sequence ID" value="MBB3674300.1"/>
    <property type="molecule type" value="Genomic_DNA"/>
</dbReference>
<evidence type="ECO:0000313" key="1">
    <source>
        <dbReference type="EMBL" id="MBB3674300.1"/>
    </source>
</evidence>
<evidence type="ECO:0000313" key="2">
    <source>
        <dbReference type="Proteomes" id="UP000580718"/>
    </source>
</evidence>
<dbReference type="SUPFAM" id="SSF52980">
    <property type="entry name" value="Restriction endonuclease-like"/>
    <property type="match status" value="1"/>
</dbReference>
<accession>A0A839XRN2</accession>
<dbReference type="RefSeq" id="WP_343056533.1">
    <property type="nucleotide sequence ID" value="NZ_JACIBU010000001.1"/>
</dbReference>
<sequence>MPEALANTVFRGSTVVRQGLLTPDELRGPAWTALFRDVHVSAAHPITHALRARAAAAVLYPGAVVTGASAAVLWGVDLAGPEDDVELTLPPGAHPARMPGVRARRALLDERHVRVHRGVRLTDPDTTAVALAGSLALDDAVVAVDQLVHLARASLPRVRALAAAGTGRGCRRARAACALADGRAESPPETRIRLLVLRHGLPAPIAQFEVPRPGRRPLRLDFAWPEHRVALEYDGLWHGEPGQLGKDRQRLNVIGDAGWRVVFATAVDVRRPADLLARLSRLLVPC</sequence>
<dbReference type="Proteomes" id="UP000580718">
    <property type="component" value="Unassembled WGS sequence"/>
</dbReference>